<protein>
    <submittedName>
        <fullName evidence="3">PASTA domain containing protein</fullName>
    </submittedName>
</protein>
<dbReference type="InterPro" id="IPR005543">
    <property type="entry name" value="PASTA_dom"/>
</dbReference>
<evidence type="ECO:0000313" key="3">
    <source>
        <dbReference type="EMBL" id="AEG60168.1"/>
    </source>
</evidence>
<dbReference type="EMBL" id="CP002780">
    <property type="protein sequence ID" value="AEG60168.1"/>
    <property type="molecule type" value="Genomic_DNA"/>
</dbReference>
<name>F6DUN0_DESRL</name>
<evidence type="ECO:0000256" key="1">
    <source>
        <dbReference type="SAM" id="MobiDB-lite"/>
    </source>
</evidence>
<dbReference type="OrthoDB" id="9808357at2"/>
<dbReference type="CDD" id="cd06577">
    <property type="entry name" value="PASTA_pknB"/>
    <property type="match status" value="1"/>
</dbReference>
<reference evidence="4" key="1">
    <citation type="submission" date="2011-05" db="EMBL/GenBank/DDBJ databases">
        <title>Complete sequence of Desulfotomaculum ruminis DSM 2154.</title>
        <authorList>
            <person name="Lucas S."/>
            <person name="Copeland A."/>
            <person name="Lapidus A."/>
            <person name="Cheng J.-F."/>
            <person name="Goodwin L."/>
            <person name="Pitluck S."/>
            <person name="Lu M."/>
            <person name="Detter J.C."/>
            <person name="Han C."/>
            <person name="Tapia R."/>
            <person name="Land M."/>
            <person name="Hauser L."/>
            <person name="Kyrpides N."/>
            <person name="Ivanova N."/>
            <person name="Mikhailova N."/>
            <person name="Pagani I."/>
            <person name="Stams A.J.M."/>
            <person name="Plugge C.M."/>
            <person name="Muyzer G."/>
            <person name="Kuever J."/>
            <person name="Parshina S.N."/>
            <person name="Ivanova A.E."/>
            <person name="Nazina T.N."/>
            <person name="Brambilla E."/>
            <person name="Spring S."/>
            <person name="Klenk H.-P."/>
            <person name="Woyke T."/>
        </authorList>
    </citation>
    <scope>NUCLEOTIDE SEQUENCE [LARGE SCALE GENOMIC DNA]</scope>
    <source>
        <strain evidence="4">ATCC 23193 / DSM 2154 / NCIB 8452 / DL</strain>
    </source>
</reference>
<proteinExistence type="predicted"/>
<gene>
    <name evidence="3" type="ordered locus">Desru_1909</name>
</gene>
<dbReference type="SMART" id="SM00740">
    <property type="entry name" value="PASTA"/>
    <property type="match status" value="1"/>
</dbReference>
<reference evidence="3 4" key="2">
    <citation type="journal article" date="2012" name="Stand. Genomic Sci.">
        <title>Complete genome sequence of the sulfate-reducing firmicute Desulfotomaculum ruminis type strain (DL(T)).</title>
        <authorList>
            <person name="Spring S."/>
            <person name="Visser M."/>
            <person name="Lu M."/>
            <person name="Copeland A."/>
            <person name="Lapidus A."/>
            <person name="Lucas S."/>
            <person name="Cheng J.F."/>
            <person name="Han C."/>
            <person name="Tapia R."/>
            <person name="Goodwin L.A."/>
            <person name="Pitluck S."/>
            <person name="Ivanova N."/>
            <person name="Land M."/>
            <person name="Hauser L."/>
            <person name="Larimer F."/>
            <person name="Rohde M."/>
            <person name="Goker M."/>
            <person name="Detter J.C."/>
            <person name="Kyrpides N.C."/>
            <person name="Woyke T."/>
            <person name="Schaap P.J."/>
            <person name="Plugge C.M."/>
            <person name="Muyzer G."/>
            <person name="Kuever J."/>
            <person name="Pereira I.A."/>
            <person name="Parshina S.N."/>
            <person name="Bernier-Latmani R."/>
            <person name="Stams A.J."/>
            <person name="Klenk H.P."/>
        </authorList>
    </citation>
    <scope>NUCLEOTIDE SEQUENCE [LARGE SCALE GENOMIC DNA]</scope>
    <source>
        <strain evidence="4">ATCC 23193 / DSM 2154 / NCIB 8452 / DL</strain>
    </source>
</reference>
<dbReference type="Gene3D" id="3.30.10.20">
    <property type="match status" value="1"/>
</dbReference>
<dbReference type="STRING" id="696281.Desru_1909"/>
<dbReference type="Pfam" id="PF03793">
    <property type="entry name" value="PASTA"/>
    <property type="match status" value="1"/>
</dbReference>
<evidence type="ECO:0000259" key="2">
    <source>
        <dbReference type="PROSITE" id="PS51178"/>
    </source>
</evidence>
<dbReference type="RefSeq" id="WP_013841931.1">
    <property type="nucleotide sequence ID" value="NC_015589.1"/>
</dbReference>
<accession>F6DUN0</accession>
<feature type="compositionally biased region" description="Basic and acidic residues" evidence="1">
    <location>
        <begin position="167"/>
        <end position="180"/>
    </location>
</feature>
<feature type="domain" description="PASTA" evidence="2">
    <location>
        <begin position="97"/>
        <end position="164"/>
    </location>
</feature>
<sequence length="212" mass="22751">MEYSSIPPGGPVEQKSSVHQISKSTPKEGRSQSSAASPPAPPSEQSQEDAAVLAPETVDTILTQKDEMEQELDRFYQMVYESNQKIKAAAEKLKPLRVEPRPMPSVLGLSLNGAASKLKGSGMRVGQVVAEYSERVPEGQVITQVPAPGGASSKNAKIKLVISKGPPPEKERHSTLKKQDQVAYTPMKSKHDPDKNEASPADILTGTGEIIV</sequence>
<feature type="region of interest" description="Disordered" evidence="1">
    <location>
        <begin position="1"/>
        <end position="52"/>
    </location>
</feature>
<keyword evidence="4" id="KW-1185">Reference proteome</keyword>
<feature type="region of interest" description="Disordered" evidence="1">
    <location>
        <begin position="164"/>
        <end position="212"/>
    </location>
</feature>
<dbReference type="KEGG" id="dru:Desru_1909"/>
<evidence type="ECO:0000313" key="4">
    <source>
        <dbReference type="Proteomes" id="UP000009234"/>
    </source>
</evidence>
<dbReference type="Proteomes" id="UP000009234">
    <property type="component" value="Chromosome"/>
</dbReference>
<dbReference type="AlphaFoldDB" id="F6DUN0"/>
<dbReference type="PROSITE" id="PS51178">
    <property type="entry name" value="PASTA"/>
    <property type="match status" value="1"/>
</dbReference>
<dbReference type="HOGENOM" id="CLU_1298126_0_0_9"/>
<feature type="compositionally biased region" description="Polar residues" evidence="1">
    <location>
        <begin position="14"/>
        <end position="24"/>
    </location>
</feature>
<organism evidence="3 4">
    <name type="scientific">Desulforamulus ruminis (strain ATCC 23193 / DSM 2154 / NCIMB 8452 / DL)</name>
    <name type="common">Desulfotomaculum ruminis</name>
    <dbReference type="NCBI Taxonomy" id="696281"/>
    <lineage>
        <taxon>Bacteria</taxon>
        <taxon>Bacillati</taxon>
        <taxon>Bacillota</taxon>
        <taxon>Clostridia</taxon>
        <taxon>Eubacteriales</taxon>
        <taxon>Peptococcaceae</taxon>
        <taxon>Desulforamulus</taxon>
    </lineage>
</organism>